<accession>A0A6J4PLC3</accession>
<gene>
    <name evidence="2" type="ORF">AVDCRST_MAG75-2979</name>
</gene>
<dbReference type="AlphaFoldDB" id="A0A6J4PLC3"/>
<evidence type="ECO:0000313" key="2">
    <source>
        <dbReference type="EMBL" id="CAA9414162.1"/>
    </source>
</evidence>
<reference evidence="2" key="1">
    <citation type="submission" date="2020-02" db="EMBL/GenBank/DDBJ databases">
        <authorList>
            <person name="Meier V. D."/>
        </authorList>
    </citation>
    <scope>NUCLEOTIDE SEQUENCE</scope>
    <source>
        <strain evidence="2">AVDCRST_MAG75</strain>
    </source>
</reference>
<dbReference type="EMBL" id="CADCUO010000211">
    <property type="protein sequence ID" value="CAA9414162.1"/>
    <property type="molecule type" value="Genomic_DNA"/>
</dbReference>
<proteinExistence type="predicted"/>
<protein>
    <submittedName>
        <fullName evidence="2">Uncharacterized protein</fullName>
    </submittedName>
</protein>
<name>A0A6J4PLC3_9ACTN</name>
<organism evidence="2">
    <name type="scientific">uncultured Propionibacteriaceae bacterium</name>
    <dbReference type="NCBI Taxonomy" id="257457"/>
    <lineage>
        <taxon>Bacteria</taxon>
        <taxon>Bacillati</taxon>
        <taxon>Actinomycetota</taxon>
        <taxon>Actinomycetes</taxon>
        <taxon>Propionibacteriales</taxon>
        <taxon>Propionibacteriaceae</taxon>
        <taxon>environmental samples</taxon>
    </lineage>
</organism>
<sequence length="35" mass="3840">MVTEHQQDYSSHAHNADEPSVNEHAPPAETLRLGA</sequence>
<evidence type="ECO:0000256" key="1">
    <source>
        <dbReference type="SAM" id="MobiDB-lite"/>
    </source>
</evidence>
<feature type="region of interest" description="Disordered" evidence="1">
    <location>
        <begin position="1"/>
        <end position="35"/>
    </location>
</feature>